<evidence type="ECO:0000313" key="1">
    <source>
        <dbReference type="EMBL" id="KAF4656313.1"/>
    </source>
</evidence>
<dbReference type="OrthoDB" id="10275573at2759"/>
<dbReference type="EMBL" id="JABANN010000420">
    <property type="protein sequence ID" value="KAF4659710.1"/>
    <property type="molecule type" value="Genomic_DNA"/>
</dbReference>
<organism evidence="2 4">
    <name type="scientific">Perkinsus olseni</name>
    <name type="common">Perkinsus atlanticus</name>
    <dbReference type="NCBI Taxonomy" id="32597"/>
    <lineage>
        <taxon>Eukaryota</taxon>
        <taxon>Sar</taxon>
        <taxon>Alveolata</taxon>
        <taxon>Perkinsozoa</taxon>
        <taxon>Perkinsea</taxon>
        <taxon>Perkinsida</taxon>
        <taxon>Perkinsidae</taxon>
        <taxon>Perkinsus</taxon>
    </lineage>
</organism>
<proteinExistence type="predicted"/>
<dbReference type="Proteomes" id="UP000570595">
    <property type="component" value="Unassembled WGS sequence"/>
</dbReference>
<accession>A0A7J6LKZ1</accession>
<reference evidence="3 4" key="1">
    <citation type="submission" date="2020-04" db="EMBL/GenBank/DDBJ databases">
        <title>Perkinsus olseni comparative genomics.</title>
        <authorList>
            <person name="Bogema D.R."/>
        </authorList>
    </citation>
    <scope>NUCLEOTIDE SEQUENCE [LARGE SCALE GENOMIC DNA]</scope>
    <source>
        <strain evidence="1">ATCC PRA-179</strain>
        <strain evidence="2">ATCC PRA-31</strain>
    </source>
</reference>
<dbReference type="AlphaFoldDB" id="A0A7J6LKZ1"/>
<evidence type="ECO:0000313" key="2">
    <source>
        <dbReference type="EMBL" id="KAF4659710.1"/>
    </source>
</evidence>
<evidence type="ECO:0000313" key="4">
    <source>
        <dbReference type="Proteomes" id="UP000572268"/>
    </source>
</evidence>
<protein>
    <submittedName>
        <fullName evidence="2">Uncharacterized protein</fullName>
    </submittedName>
</protein>
<sequence>MRIAHLLPLVYTCLSDDSIADSEASAEFSAAGYPVPVGGAYQKPVGLCTGFYYQISGCYCDHMSEPVTLTNAGYSVGAICAPKYCSSQFDCPAGPHGTVQVCAKGKCHLGCHKDYNCPWPARCEHALELGDVCFYPQWQD</sequence>
<gene>
    <name evidence="2" type="ORF">FOL46_006497</name>
    <name evidence="1" type="ORF">FOZ61_007038</name>
</gene>
<dbReference type="EMBL" id="JABAHT010000416">
    <property type="protein sequence ID" value="KAF4656313.1"/>
    <property type="molecule type" value="Genomic_DNA"/>
</dbReference>
<evidence type="ECO:0000313" key="3">
    <source>
        <dbReference type="Proteomes" id="UP000570595"/>
    </source>
</evidence>
<name>A0A7J6LKZ1_PEROL</name>
<dbReference type="Proteomes" id="UP000572268">
    <property type="component" value="Unassembled WGS sequence"/>
</dbReference>
<comment type="caution">
    <text evidence="2">The sequence shown here is derived from an EMBL/GenBank/DDBJ whole genome shotgun (WGS) entry which is preliminary data.</text>
</comment>